<evidence type="ECO:0000313" key="8">
    <source>
        <dbReference type="Proteomes" id="UP001265746"/>
    </source>
</evidence>
<keyword evidence="3" id="KW-0560">Oxidoreductase</keyword>
<evidence type="ECO:0000259" key="6">
    <source>
        <dbReference type="Pfam" id="PF14748"/>
    </source>
</evidence>
<feature type="domain" description="Pyrroline-5-carboxylate reductase catalytic N-terminal" evidence="5">
    <location>
        <begin position="4"/>
        <end position="112"/>
    </location>
</feature>
<dbReference type="PIRSF" id="PIRSF000193">
    <property type="entry name" value="Pyrrol-5-carb_rd"/>
    <property type="match status" value="1"/>
</dbReference>
<evidence type="ECO:0000256" key="2">
    <source>
        <dbReference type="ARBA" id="ARBA00022857"/>
    </source>
</evidence>
<dbReference type="AlphaFoldDB" id="A0AAD9WAR2"/>
<keyword evidence="8" id="KW-1185">Reference proteome</keyword>
<dbReference type="InterPro" id="IPR000304">
    <property type="entry name" value="Pyrroline-COOH_reductase"/>
</dbReference>
<dbReference type="InterPro" id="IPR029036">
    <property type="entry name" value="P5CR_dimer"/>
</dbReference>
<dbReference type="GO" id="GO:0004735">
    <property type="term" value="F:pyrroline-5-carboxylate reductase activity"/>
    <property type="evidence" value="ECO:0007669"/>
    <property type="project" value="InterPro"/>
</dbReference>
<sequence length="297" mass="31451">MSSLCILGCGNLGTAILTSLLEASEKDESSLKISRFTACVRSEQSAKRLRDKFAGVAEDRLRISRNDNANAVKDSDVVLVGADPADVRELLTQSRLESISLKGKLFISIVAGWTRQELEAALPDGATTGPERAHVVRTLPNIAATVGQSITAIEAPDPSLPPEFLEVTHSIFNHIGKAVQLPPRLLDAFTAVGGSTPAFFAVIVDALIDSSVAVGVPRKEATDIIVQSMLGTATLLQSGIHPSILRDQGTSPEGCTIGGLMVLEEAGVRGHIGRGLREAVTIARLMGKDPHVNDTRH</sequence>
<dbReference type="Proteomes" id="UP001265746">
    <property type="component" value="Unassembled WGS sequence"/>
</dbReference>
<feature type="binding site" evidence="4">
    <location>
        <position position="68"/>
    </location>
    <ligand>
        <name>NADPH</name>
        <dbReference type="ChEBI" id="CHEBI:57783"/>
    </ligand>
</feature>
<organism evidence="7 8">
    <name type="scientific">Phomopsis amygdali</name>
    <name type="common">Fusicoccum amygdali</name>
    <dbReference type="NCBI Taxonomy" id="1214568"/>
    <lineage>
        <taxon>Eukaryota</taxon>
        <taxon>Fungi</taxon>
        <taxon>Dikarya</taxon>
        <taxon>Ascomycota</taxon>
        <taxon>Pezizomycotina</taxon>
        <taxon>Sordariomycetes</taxon>
        <taxon>Sordariomycetidae</taxon>
        <taxon>Diaporthales</taxon>
        <taxon>Diaporthaceae</taxon>
        <taxon>Diaporthe</taxon>
    </lineage>
</organism>
<dbReference type="PANTHER" id="PTHR11645">
    <property type="entry name" value="PYRROLINE-5-CARBOXYLATE REDUCTASE"/>
    <property type="match status" value="1"/>
</dbReference>
<proteinExistence type="inferred from homology"/>
<dbReference type="GO" id="GO:0055129">
    <property type="term" value="P:L-proline biosynthetic process"/>
    <property type="evidence" value="ECO:0007669"/>
    <property type="project" value="TreeGrafter"/>
</dbReference>
<evidence type="ECO:0008006" key="9">
    <source>
        <dbReference type="Google" id="ProtNLM"/>
    </source>
</evidence>
<reference evidence="7" key="1">
    <citation type="submission" date="2023-06" db="EMBL/GenBank/DDBJ databases">
        <authorList>
            <person name="Noh H."/>
        </authorList>
    </citation>
    <scope>NUCLEOTIDE SEQUENCE</scope>
    <source>
        <strain evidence="7">DUCC20226</strain>
    </source>
</reference>
<dbReference type="PANTHER" id="PTHR11645:SF27">
    <property type="entry name" value="HYPOTHETICAL PYRROLINE-5-CARBOXYLATE REDUCTASE (EUROFUNG)"/>
    <property type="match status" value="1"/>
</dbReference>
<comment type="similarity">
    <text evidence="1">Belongs to the pyrroline-5-carboxylate reductase family.</text>
</comment>
<evidence type="ECO:0000313" key="7">
    <source>
        <dbReference type="EMBL" id="KAK2614509.1"/>
    </source>
</evidence>
<comment type="caution">
    <text evidence="7">The sequence shown here is derived from an EMBL/GenBank/DDBJ whole genome shotgun (WGS) entry which is preliminary data.</text>
</comment>
<dbReference type="Gene3D" id="3.40.50.720">
    <property type="entry name" value="NAD(P)-binding Rossmann-like Domain"/>
    <property type="match status" value="1"/>
</dbReference>
<evidence type="ECO:0000256" key="4">
    <source>
        <dbReference type="PIRSR" id="PIRSR000193-1"/>
    </source>
</evidence>
<evidence type="ECO:0000256" key="1">
    <source>
        <dbReference type="ARBA" id="ARBA00005525"/>
    </source>
</evidence>
<dbReference type="EMBL" id="JAUJFL010000001">
    <property type="protein sequence ID" value="KAK2614509.1"/>
    <property type="molecule type" value="Genomic_DNA"/>
</dbReference>
<evidence type="ECO:0000259" key="5">
    <source>
        <dbReference type="Pfam" id="PF03807"/>
    </source>
</evidence>
<gene>
    <name evidence="7" type="ORF">N8I77_001324</name>
</gene>
<dbReference type="SUPFAM" id="SSF51735">
    <property type="entry name" value="NAD(P)-binding Rossmann-fold domains"/>
    <property type="match status" value="1"/>
</dbReference>
<accession>A0AAD9WAR2</accession>
<dbReference type="Gene3D" id="1.10.3730.10">
    <property type="entry name" value="ProC C-terminal domain-like"/>
    <property type="match status" value="1"/>
</dbReference>
<keyword evidence="2 4" id="KW-0521">NADP</keyword>
<protein>
    <recommendedName>
        <fullName evidence="9">Pyrroline-5-carboxylate reductase</fullName>
    </recommendedName>
</protein>
<dbReference type="HAMAP" id="MF_01925">
    <property type="entry name" value="P5C_reductase"/>
    <property type="match status" value="1"/>
</dbReference>
<dbReference type="Pfam" id="PF14748">
    <property type="entry name" value="P5CR_dimer"/>
    <property type="match status" value="1"/>
</dbReference>
<dbReference type="FunFam" id="1.10.3730.10:FF:000001">
    <property type="entry name" value="Pyrroline-5-carboxylate reductase"/>
    <property type="match status" value="1"/>
</dbReference>
<name>A0AAD9WAR2_PHOAM</name>
<feature type="domain" description="Pyrroline-5-carboxylate reductase dimerisation" evidence="6">
    <location>
        <begin position="184"/>
        <end position="284"/>
    </location>
</feature>
<dbReference type="InterPro" id="IPR008927">
    <property type="entry name" value="6-PGluconate_DH-like_C_sf"/>
</dbReference>
<dbReference type="NCBIfam" id="TIGR00112">
    <property type="entry name" value="proC"/>
    <property type="match status" value="1"/>
</dbReference>
<dbReference type="Pfam" id="PF03807">
    <property type="entry name" value="F420_oxidored"/>
    <property type="match status" value="1"/>
</dbReference>
<dbReference type="InterPro" id="IPR028939">
    <property type="entry name" value="P5C_Rdtase_cat_N"/>
</dbReference>
<evidence type="ECO:0000256" key="3">
    <source>
        <dbReference type="ARBA" id="ARBA00023002"/>
    </source>
</evidence>
<dbReference type="InterPro" id="IPR036291">
    <property type="entry name" value="NAD(P)-bd_dom_sf"/>
</dbReference>
<dbReference type="SUPFAM" id="SSF48179">
    <property type="entry name" value="6-phosphogluconate dehydrogenase C-terminal domain-like"/>
    <property type="match status" value="1"/>
</dbReference>
<feature type="binding site" evidence="4">
    <location>
        <begin position="7"/>
        <end position="12"/>
    </location>
    <ligand>
        <name>NADP(+)</name>
        <dbReference type="ChEBI" id="CHEBI:58349"/>
    </ligand>
</feature>